<gene>
    <name evidence="7" type="ORF">HD594_002095</name>
</gene>
<evidence type="ECO:0000256" key="3">
    <source>
        <dbReference type="ARBA" id="ARBA00023125"/>
    </source>
</evidence>
<name>A0A7X0FQE0_9MICO</name>
<protein>
    <submittedName>
        <fullName evidence="7">DNA-binding SARP family transcriptional activator</fullName>
    </submittedName>
</protein>
<dbReference type="InterPro" id="IPR011047">
    <property type="entry name" value="Quinoprotein_ADH-like_sf"/>
</dbReference>
<comment type="caution">
    <text evidence="7">The sequence shown here is derived from an EMBL/GenBank/DDBJ whole genome shotgun (WGS) entry which is preliminary data.</text>
</comment>
<dbReference type="GO" id="GO:0006355">
    <property type="term" value="P:regulation of DNA-templated transcription"/>
    <property type="evidence" value="ECO:0007669"/>
    <property type="project" value="InterPro"/>
</dbReference>
<evidence type="ECO:0000313" key="8">
    <source>
        <dbReference type="Proteomes" id="UP000537775"/>
    </source>
</evidence>
<dbReference type="InterPro" id="IPR011990">
    <property type="entry name" value="TPR-like_helical_dom_sf"/>
</dbReference>
<dbReference type="Gene3D" id="1.10.10.10">
    <property type="entry name" value="Winged helix-like DNA-binding domain superfamily/Winged helix DNA-binding domain"/>
    <property type="match status" value="1"/>
</dbReference>
<dbReference type="SMART" id="SM01043">
    <property type="entry name" value="BTAD"/>
    <property type="match status" value="1"/>
</dbReference>
<dbReference type="RefSeq" id="WP_184750916.1">
    <property type="nucleotide sequence ID" value="NZ_BAAAJR010000006.1"/>
</dbReference>
<dbReference type="Pfam" id="PF00486">
    <property type="entry name" value="Trans_reg_C"/>
    <property type="match status" value="1"/>
</dbReference>
<evidence type="ECO:0000256" key="1">
    <source>
        <dbReference type="ARBA" id="ARBA00005820"/>
    </source>
</evidence>
<dbReference type="GO" id="GO:0000160">
    <property type="term" value="P:phosphorelay signal transduction system"/>
    <property type="evidence" value="ECO:0007669"/>
    <property type="project" value="InterPro"/>
</dbReference>
<dbReference type="Pfam" id="PF03704">
    <property type="entry name" value="BTAD"/>
    <property type="match status" value="1"/>
</dbReference>
<dbReference type="InterPro" id="IPR016032">
    <property type="entry name" value="Sig_transdc_resp-reg_C-effctor"/>
</dbReference>
<proteinExistence type="inferred from homology"/>
<accession>A0A7X0FQE0</accession>
<dbReference type="InterPro" id="IPR027417">
    <property type="entry name" value="P-loop_NTPase"/>
</dbReference>
<dbReference type="EMBL" id="JACHML010000001">
    <property type="protein sequence ID" value="MBB6391782.1"/>
    <property type="molecule type" value="Genomic_DNA"/>
</dbReference>
<organism evidence="7 8">
    <name type="scientific">Microbacterium thalassium</name>
    <dbReference type="NCBI Taxonomy" id="362649"/>
    <lineage>
        <taxon>Bacteria</taxon>
        <taxon>Bacillati</taxon>
        <taxon>Actinomycetota</taxon>
        <taxon>Actinomycetes</taxon>
        <taxon>Micrococcales</taxon>
        <taxon>Microbacteriaceae</taxon>
        <taxon>Microbacterium</taxon>
    </lineage>
</organism>
<dbReference type="InterPro" id="IPR001867">
    <property type="entry name" value="OmpR/PhoB-type_DNA-bd"/>
</dbReference>
<dbReference type="SUPFAM" id="SSF46894">
    <property type="entry name" value="C-terminal effector domain of the bipartite response regulators"/>
    <property type="match status" value="1"/>
</dbReference>
<dbReference type="InterPro" id="IPR005158">
    <property type="entry name" value="BTAD"/>
</dbReference>
<dbReference type="SUPFAM" id="SSF48452">
    <property type="entry name" value="TPR-like"/>
    <property type="match status" value="1"/>
</dbReference>
<dbReference type="Gene3D" id="3.40.50.300">
    <property type="entry name" value="P-loop containing nucleotide triphosphate hydrolases"/>
    <property type="match status" value="1"/>
</dbReference>
<dbReference type="PANTHER" id="PTHR35807">
    <property type="entry name" value="TRANSCRIPTIONAL REGULATOR REDD-RELATED"/>
    <property type="match status" value="1"/>
</dbReference>
<dbReference type="GO" id="GO:0003677">
    <property type="term" value="F:DNA binding"/>
    <property type="evidence" value="ECO:0007669"/>
    <property type="project" value="UniProtKB-KW"/>
</dbReference>
<dbReference type="CDD" id="cd15831">
    <property type="entry name" value="BTAD"/>
    <property type="match status" value="1"/>
</dbReference>
<dbReference type="PANTHER" id="PTHR35807:SF1">
    <property type="entry name" value="TRANSCRIPTIONAL REGULATOR REDD"/>
    <property type="match status" value="1"/>
</dbReference>
<dbReference type="InterPro" id="IPR015943">
    <property type="entry name" value="WD40/YVTN_repeat-like_dom_sf"/>
</dbReference>
<dbReference type="SMART" id="SM00862">
    <property type="entry name" value="Trans_reg_C"/>
    <property type="match status" value="1"/>
</dbReference>
<dbReference type="Gene3D" id="2.130.10.10">
    <property type="entry name" value="YVTN repeat-like/Quinoprotein amine dehydrogenase"/>
    <property type="match status" value="1"/>
</dbReference>
<dbReference type="InterPro" id="IPR051677">
    <property type="entry name" value="AfsR-DnrI-RedD_regulator"/>
</dbReference>
<keyword evidence="4" id="KW-0804">Transcription</keyword>
<dbReference type="Pfam" id="PF20703">
    <property type="entry name" value="nSTAND1"/>
    <property type="match status" value="1"/>
</dbReference>
<evidence type="ECO:0000256" key="2">
    <source>
        <dbReference type="ARBA" id="ARBA00023015"/>
    </source>
</evidence>
<dbReference type="InterPro" id="IPR036388">
    <property type="entry name" value="WH-like_DNA-bd_sf"/>
</dbReference>
<dbReference type="SUPFAM" id="SSF52540">
    <property type="entry name" value="P-loop containing nucleoside triphosphate hydrolases"/>
    <property type="match status" value="1"/>
</dbReference>
<dbReference type="SUPFAM" id="SSF82171">
    <property type="entry name" value="DPP6 N-terminal domain-like"/>
    <property type="match status" value="1"/>
</dbReference>
<dbReference type="Gene3D" id="1.25.40.10">
    <property type="entry name" value="Tetratricopeptide repeat domain"/>
    <property type="match status" value="1"/>
</dbReference>
<feature type="domain" description="Bacterial transcriptional activator" evidence="6">
    <location>
        <begin position="90"/>
        <end position="235"/>
    </location>
</feature>
<evidence type="ECO:0000313" key="7">
    <source>
        <dbReference type="EMBL" id="MBB6391782.1"/>
    </source>
</evidence>
<keyword evidence="8" id="KW-1185">Reference proteome</keyword>
<dbReference type="InterPro" id="IPR049052">
    <property type="entry name" value="nSTAND1"/>
</dbReference>
<sequence>MAIDVLGPVNVGAASLHPRERSVLVALVVRDGNPIAAEDLAEAIWTDADRPATWNKQIQQAVARLRKALGAERIVTTTSGYHLDVDPEEIDAKRFQALVVRAREHHLDREPARAVDGYRRALALWRGTPYDELGSWPEAAAAASDLQHLRVEAAEGLLRARLDAGDAIGVVPEAERLVRDEPLRESRWSLLALALYRAGRQADALAVLRSARERLADELGVDASREITDLETAILQHDGALDDTLSVTQTRTDCPYRGLGTYQENDAADFFGREDEVAAAARRLDDTGFLVVTGASGSGKSSLVRAGLVPSLRRRGRRILVLGPGPALVDALRDATGPGQPSDVIVVDQFEEVLESGDGVGADVAALLAAFVRDGGKSILTVRSDFLDQTAADASLGPLMSESVVVVSPMSTDDLRRVIEEPAARAGLKLEPGLVELMLRDAADSPGVLPHLSHALAETWVRREGPVLTVAGYEATGGIGGAIAQSADRLFSELDAVDQELCRTTLLRLVALAPDGLPVRRRITAAPLREDPSRARLFEQLTHARLLSVEGDSVALAHESLTRAWPRFRGWVREGAEDLAVLGSIQSGAEEWDADGRADEDLARGARLQAMLELRERVDPSLTSVEAAFVDASAAHEQDEKRALAEAAAAERRQNRRLRFAIGGVVGMLVIALVAGGLALRSASSEAATAEDARIDAMTNESSALQGSNRIASALIAAEAYQRWPEDPRTRGQLLAVLASADGVENMFVPGTTERIGSAMIPGTDTALVLRDRRYPEIRNVDTGELVRTFDIQLPKPFSVRRPFVKVSADGSIATVMTDHLKPDAEDLSTLEAFGSWFTVIDLTSGRMIGDEPTLLERWVNAYSLSPSGRYAAYVPADGGLVIVDVPNAAVRFEPEIAVEDEPAIEFAGAVGFAADDTMLVGTASGELLSVDPDTFEVTRAVAIPEGTADLEVTGLADGSVIACGAVGAVRVDARGTLLWKQEFPEGCRQIAASPDTDTVYINDFAVGITERRLDTGAPTGRTLDYQIGDPGEIWVRSDGNELLFFSAVSPSIGRWRLDGALGSGELVAPDLAVNAGFDPSGEWALLEEAGVPWGESREFVVWRPADGTIALRLSGTRAYWAGSGIVRTVTEERENYYYDVATGDSWPAPVHDYERTAEEFTSAEVGTSRAGDVTYDLDCCVGVVTALDPRTGESLGIEFTRRGPALFASTTVDGDTVVFSGYDDENGDWQLSVHDAATGEVLADAHDADYAASVMTADERIIAGFNTRLVVLDLELEPVSELPALPSGTLRDLEVSTDDRTLVAMTGDRVAVYDLAAGVMLGEPLPTAQNREFAATLDPSGGWLLANTSAGVVRWSLDPATWLDQVCKVAGRNFTALEWDTHMSDLGDYRDTCRFPEE</sequence>
<evidence type="ECO:0000259" key="6">
    <source>
        <dbReference type="SMART" id="SM01043"/>
    </source>
</evidence>
<keyword evidence="3 7" id="KW-0238">DNA-binding</keyword>
<feature type="domain" description="OmpR/PhoB-type" evidence="5">
    <location>
        <begin position="12"/>
        <end position="83"/>
    </location>
</feature>
<evidence type="ECO:0000259" key="5">
    <source>
        <dbReference type="SMART" id="SM00862"/>
    </source>
</evidence>
<keyword evidence="2" id="KW-0805">Transcription regulation</keyword>
<evidence type="ECO:0000256" key="4">
    <source>
        <dbReference type="ARBA" id="ARBA00023163"/>
    </source>
</evidence>
<comment type="similarity">
    <text evidence="1">Belongs to the AfsR/DnrI/RedD regulatory family.</text>
</comment>
<dbReference type="SUPFAM" id="SSF50998">
    <property type="entry name" value="Quinoprotein alcohol dehydrogenase-like"/>
    <property type="match status" value="1"/>
</dbReference>
<dbReference type="Proteomes" id="UP000537775">
    <property type="component" value="Unassembled WGS sequence"/>
</dbReference>
<reference evidence="7 8" key="1">
    <citation type="submission" date="2020-08" db="EMBL/GenBank/DDBJ databases">
        <title>Sequencing the genomes of 1000 actinobacteria strains.</title>
        <authorList>
            <person name="Klenk H.-P."/>
        </authorList>
    </citation>
    <scope>NUCLEOTIDE SEQUENCE [LARGE SCALE GENOMIC DNA]</scope>
    <source>
        <strain evidence="7 8">DSM 12511</strain>
    </source>
</reference>